<dbReference type="InterPro" id="IPR012677">
    <property type="entry name" value="Nucleotide-bd_a/b_plait_sf"/>
</dbReference>
<keyword evidence="1 2" id="KW-0694">RNA-binding</keyword>
<dbReference type="GO" id="GO:0003729">
    <property type="term" value="F:mRNA binding"/>
    <property type="evidence" value="ECO:0007669"/>
    <property type="project" value="TreeGrafter"/>
</dbReference>
<keyword evidence="6" id="KW-1185">Reference proteome</keyword>
<feature type="region of interest" description="Disordered" evidence="3">
    <location>
        <begin position="1"/>
        <end position="42"/>
    </location>
</feature>
<dbReference type="AlphaFoldDB" id="A0A1L0CPA6"/>
<protein>
    <recommendedName>
        <fullName evidence="4">RRM domain-containing protein</fullName>
    </recommendedName>
</protein>
<evidence type="ECO:0000256" key="1">
    <source>
        <dbReference type="ARBA" id="ARBA00022884"/>
    </source>
</evidence>
<dbReference type="PROSITE" id="PS50102">
    <property type="entry name" value="RRM"/>
    <property type="match status" value="1"/>
</dbReference>
<feature type="compositionally biased region" description="Polar residues" evidence="3">
    <location>
        <begin position="72"/>
        <end position="87"/>
    </location>
</feature>
<accession>A0A1L0CPA6</accession>
<feature type="region of interest" description="Disordered" evidence="3">
    <location>
        <begin position="189"/>
        <end position="243"/>
    </location>
</feature>
<dbReference type="InterPro" id="IPR050502">
    <property type="entry name" value="Euk_RNA-bind_prot"/>
</dbReference>
<evidence type="ECO:0000256" key="3">
    <source>
        <dbReference type="SAM" id="MobiDB-lite"/>
    </source>
</evidence>
<gene>
    <name evidence="5" type="ORF">HGUI_02965</name>
</gene>
<dbReference type="PANTHER" id="PTHR48025">
    <property type="entry name" value="OS02G0815200 PROTEIN"/>
    <property type="match status" value="1"/>
</dbReference>
<evidence type="ECO:0000313" key="5">
    <source>
        <dbReference type="EMBL" id="SGZ40765.1"/>
    </source>
</evidence>
<dbReference type="EMBL" id="FQNF01000063">
    <property type="protein sequence ID" value="SGZ40765.1"/>
    <property type="molecule type" value="Genomic_DNA"/>
</dbReference>
<organism evidence="5 6">
    <name type="scientific">Hanseniaspora guilliermondii</name>
    <dbReference type="NCBI Taxonomy" id="56406"/>
    <lineage>
        <taxon>Eukaryota</taxon>
        <taxon>Fungi</taxon>
        <taxon>Dikarya</taxon>
        <taxon>Ascomycota</taxon>
        <taxon>Saccharomycotina</taxon>
        <taxon>Saccharomycetes</taxon>
        <taxon>Saccharomycodales</taxon>
        <taxon>Saccharomycodaceae</taxon>
        <taxon>Hanseniaspora</taxon>
    </lineage>
</organism>
<dbReference type="SMART" id="SM00360">
    <property type="entry name" value="RRM"/>
    <property type="match status" value="1"/>
</dbReference>
<dbReference type="CDD" id="cd00590">
    <property type="entry name" value="RRM_SF"/>
    <property type="match status" value="1"/>
</dbReference>
<dbReference type="Gene3D" id="3.30.70.330">
    <property type="match status" value="1"/>
</dbReference>
<dbReference type="Pfam" id="PF00076">
    <property type="entry name" value="RRM_1"/>
    <property type="match status" value="1"/>
</dbReference>
<sequence>MSEEVVQEHIENAPQDTVEQPVKPETNEEPIVEEPINTETTETVEEVIIETTNANTEASKEPIVEVEEDAAETTQPNSEDQTFTTANDMEVEQEDKEPEREPLNEPTLHISGLPVTVKASELAPILESYGEVTKIVILPPKTIYQSYGFVSYETKEEAQRCLDSLNNTKFVFDNQYTWKVNWARQGPMKNASVGPSGRPYTFTDKPRAPYRRGGFRGGRGGFRGGRGRGGFRGGRGRGGYRPY</sequence>
<dbReference type="VEuPathDB" id="FungiDB:HGUI_02965"/>
<dbReference type="SUPFAM" id="SSF54928">
    <property type="entry name" value="RNA-binding domain, RBD"/>
    <property type="match status" value="1"/>
</dbReference>
<dbReference type="Proteomes" id="UP000183365">
    <property type="component" value="Unassembled WGS sequence"/>
</dbReference>
<dbReference type="PANTHER" id="PTHR48025:SF1">
    <property type="entry name" value="RRM DOMAIN-CONTAINING PROTEIN"/>
    <property type="match status" value="1"/>
</dbReference>
<proteinExistence type="predicted"/>
<reference evidence="6" key="1">
    <citation type="submission" date="2016-11" db="EMBL/GenBank/DDBJ databases">
        <authorList>
            <person name="Guldener U."/>
        </authorList>
    </citation>
    <scope>NUCLEOTIDE SEQUENCE [LARGE SCALE GENOMIC DNA]</scope>
</reference>
<feature type="domain" description="RRM" evidence="4">
    <location>
        <begin position="106"/>
        <end position="185"/>
    </location>
</feature>
<evidence type="ECO:0000259" key="4">
    <source>
        <dbReference type="PROSITE" id="PS50102"/>
    </source>
</evidence>
<evidence type="ECO:0000256" key="2">
    <source>
        <dbReference type="PROSITE-ProRule" id="PRU00176"/>
    </source>
</evidence>
<dbReference type="InterPro" id="IPR000504">
    <property type="entry name" value="RRM_dom"/>
</dbReference>
<dbReference type="OrthoDB" id="3973428at2759"/>
<feature type="compositionally biased region" description="Gly residues" evidence="3">
    <location>
        <begin position="215"/>
        <end position="243"/>
    </location>
</feature>
<evidence type="ECO:0000313" key="6">
    <source>
        <dbReference type="Proteomes" id="UP000183365"/>
    </source>
</evidence>
<name>A0A1L0CPA6_9ASCO</name>
<feature type="region of interest" description="Disordered" evidence="3">
    <location>
        <begin position="67"/>
        <end position="109"/>
    </location>
</feature>
<feature type="compositionally biased region" description="Basic and acidic residues" evidence="3">
    <location>
        <begin position="1"/>
        <end position="11"/>
    </location>
</feature>
<dbReference type="InterPro" id="IPR035979">
    <property type="entry name" value="RBD_domain_sf"/>
</dbReference>